<dbReference type="RefSeq" id="WP_137476415.1">
    <property type="nucleotide sequence ID" value="NZ_SZZP01000001.1"/>
</dbReference>
<reference evidence="2 3" key="1">
    <citation type="submission" date="2019-05" db="EMBL/GenBank/DDBJ databases">
        <title>Draft Genome of Bradyrhizobium elkanii strain SEMIA 938, Used in Commercial Inoculants for Lupinus spp. in Brazil.</title>
        <authorList>
            <person name="Hungria M."/>
            <person name="Delamuta J.R.M."/>
            <person name="Ribeiro R.A."/>
            <person name="Nogueira M.A."/>
        </authorList>
    </citation>
    <scope>NUCLEOTIDE SEQUENCE [LARGE SCALE GENOMIC DNA]</scope>
    <source>
        <strain evidence="2 3">Semia 938</strain>
    </source>
</reference>
<dbReference type="AlphaFoldDB" id="A0A4U6S9M5"/>
<feature type="transmembrane region" description="Helical" evidence="1">
    <location>
        <begin position="6"/>
        <end position="24"/>
    </location>
</feature>
<feature type="transmembrane region" description="Helical" evidence="1">
    <location>
        <begin position="56"/>
        <end position="76"/>
    </location>
</feature>
<protein>
    <submittedName>
        <fullName evidence="2">Uncharacterized protein</fullName>
    </submittedName>
</protein>
<comment type="caution">
    <text evidence="2">The sequence shown here is derived from an EMBL/GenBank/DDBJ whole genome shotgun (WGS) entry which is preliminary data.</text>
</comment>
<evidence type="ECO:0000313" key="3">
    <source>
        <dbReference type="Proteomes" id="UP000305095"/>
    </source>
</evidence>
<dbReference type="EMBL" id="SZZP01000001">
    <property type="protein sequence ID" value="TKV83853.1"/>
    <property type="molecule type" value="Genomic_DNA"/>
</dbReference>
<keyword evidence="1" id="KW-1133">Transmembrane helix</keyword>
<evidence type="ECO:0000313" key="2">
    <source>
        <dbReference type="EMBL" id="TKV83853.1"/>
    </source>
</evidence>
<accession>A0A4U6S9M5</accession>
<keyword evidence="1" id="KW-0812">Transmembrane</keyword>
<organism evidence="2 3">
    <name type="scientific">Bradyrhizobium elkanii</name>
    <dbReference type="NCBI Taxonomy" id="29448"/>
    <lineage>
        <taxon>Bacteria</taxon>
        <taxon>Pseudomonadati</taxon>
        <taxon>Pseudomonadota</taxon>
        <taxon>Alphaproteobacteria</taxon>
        <taxon>Hyphomicrobiales</taxon>
        <taxon>Nitrobacteraceae</taxon>
        <taxon>Bradyrhizobium</taxon>
    </lineage>
</organism>
<name>A0A4U6S9M5_BRAEL</name>
<sequence length="94" mass="9933">MRAQGLVMLFVFLGNLIGGSVLGLRQRCLVLGPVALAELALLAAIGVARLSWSETALLMIVAIVALQVGYLASTFAPPFWSRTSTPHLALGRSQ</sequence>
<proteinExistence type="predicted"/>
<evidence type="ECO:0000256" key="1">
    <source>
        <dbReference type="SAM" id="Phobius"/>
    </source>
</evidence>
<dbReference type="Proteomes" id="UP000305095">
    <property type="component" value="Unassembled WGS sequence"/>
</dbReference>
<feature type="transmembrane region" description="Helical" evidence="1">
    <location>
        <begin position="29"/>
        <end position="50"/>
    </location>
</feature>
<gene>
    <name evidence="2" type="ORF">FDV58_01255</name>
</gene>
<keyword evidence="1" id="KW-0472">Membrane</keyword>